<keyword evidence="6 11" id="KW-0812">Transmembrane</keyword>
<keyword evidence="4" id="KW-0813">Transport</keyword>
<name>A0ABN6N1K2_9BACT</name>
<keyword evidence="13" id="KW-1185">Reference proteome</keyword>
<keyword evidence="5" id="KW-1003">Cell membrane</keyword>
<protein>
    <recommendedName>
        <fullName evidence="3">Sec translocon accessory complex subunit YajC</fullName>
    </recommendedName>
</protein>
<evidence type="ECO:0000256" key="11">
    <source>
        <dbReference type="SAM" id="Phobius"/>
    </source>
</evidence>
<keyword evidence="8 11" id="KW-1133">Transmembrane helix</keyword>
<keyword evidence="7" id="KW-0653">Protein transport</keyword>
<dbReference type="InterPro" id="IPR003849">
    <property type="entry name" value="Preprotein_translocase_YajC"/>
</dbReference>
<comment type="subcellular location">
    <subcellularLocation>
        <location evidence="1">Cell membrane</location>
        <topology evidence="1">Single-pass membrane protein</topology>
    </subcellularLocation>
</comment>
<gene>
    <name evidence="12" type="ORF">AMPC_01740</name>
</gene>
<accession>A0ABN6N1K2</accession>
<evidence type="ECO:0000256" key="8">
    <source>
        <dbReference type="ARBA" id="ARBA00022989"/>
    </source>
</evidence>
<dbReference type="PANTHER" id="PTHR33909:SF1">
    <property type="entry name" value="SEC TRANSLOCON ACCESSORY COMPLEX SUBUNIT YAJC"/>
    <property type="match status" value="1"/>
</dbReference>
<dbReference type="Pfam" id="PF02699">
    <property type="entry name" value="YajC"/>
    <property type="match status" value="1"/>
</dbReference>
<dbReference type="PRINTS" id="PR01853">
    <property type="entry name" value="YAJCTRNLCASE"/>
</dbReference>
<evidence type="ECO:0000256" key="7">
    <source>
        <dbReference type="ARBA" id="ARBA00022927"/>
    </source>
</evidence>
<dbReference type="EMBL" id="AP025592">
    <property type="protein sequence ID" value="BDG07061.1"/>
    <property type="molecule type" value="Genomic_DNA"/>
</dbReference>
<dbReference type="Proteomes" id="UP001162734">
    <property type="component" value="Chromosome"/>
</dbReference>
<dbReference type="NCBIfam" id="TIGR00739">
    <property type="entry name" value="yajC"/>
    <property type="match status" value="1"/>
</dbReference>
<keyword evidence="10 11" id="KW-0472">Membrane</keyword>
<sequence length="122" mass="13348">MHPIFRAFLSQTAGAEAAPNPIVSFLPFIAIIVVFYFIFFRPQAKQQKKHQQYLAELKKGDEVVTQGGIIGRVVLVEDRTVTLDTGAGNKLRVLKPQIAGAWAEKPAAEASKTVEAKGEAKK</sequence>
<feature type="transmembrane region" description="Helical" evidence="11">
    <location>
        <begin position="22"/>
        <end position="40"/>
    </location>
</feature>
<evidence type="ECO:0000256" key="3">
    <source>
        <dbReference type="ARBA" id="ARBA00014962"/>
    </source>
</evidence>
<evidence type="ECO:0000256" key="9">
    <source>
        <dbReference type="ARBA" id="ARBA00023010"/>
    </source>
</evidence>
<evidence type="ECO:0000256" key="1">
    <source>
        <dbReference type="ARBA" id="ARBA00004162"/>
    </source>
</evidence>
<evidence type="ECO:0000256" key="10">
    <source>
        <dbReference type="ARBA" id="ARBA00023136"/>
    </source>
</evidence>
<dbReference type="SMART" id="SM01323">
    <property type="entry name" value="YajC"/>
    <property type="match status" value="1"/>
</dbReference>
<dbReference type="RefSeq" id="WP_248343664.1">
    <property type="nucleotide sequence ID" value="NZ_AP025592.1"/>
</dbReference>
<proteinExistence type="inferred from homology"/>
<dbReference type="PANTHER" id="PTHR33909">
    <property type="entry name" value="SEC TRANSLOCON ACCESSORY COMPLEX SUBUNIT YAJC"/>
    <property type="match status" value="1"/>
</dbReference>
<evidence type="ECO:0000256" key="2">
    <source>
        <dbReference type="ARBA" id="ARBA00006742"/>
    </source>
</evidence>
<keyword evidence="9" id="KW-0811">Translocation</keyword>
<evidence type="ECO:0000313" key="13">
    <source>
        <dbReference type="Proteomes" id="UP001162734"/>
    </source>
</evidence>
<organism evidence="12 13">
    <name type="scientific">Anaeromyxobacter paludicola</name>
    <dbReference type="NCBI Taxonomy" id="2918171"/>
    <lineage>
        <taxon>Bacteria</taxon>
        <taxon>Pseudomonadati</taxon>
        <taxon>Myxococcota</taxon>
        <taxon>Myxococcia</taxon>
        <taxon>Myxococcales</taxon>
        <taxon>Cystobacterineae</taxon>
        <taxon>Anaeromyxobacteraceae</taxon>
        <taxon>Anaeromyxobacter</taxon>
    </lineage>
</organism>
<evidence type="ECO:0000256" key="4">
    <source>
        <dbReference type="ARBA" id="ARBA00022448"/>
    </source>
</evidence>
<comment type="similarity">
    <text evidence="2">Belongs to the YajC family.</text>
</comment>
<evidence type="ECO:0000256" key="5">
    <source>
        <dbReference type="ARBA" id="ARBA00022475"/>
    </source>
</evidence>
<reference evidence="13" key="1">
    <citation type="journal article" date="2022" name="Int. J. Syst. Evol. Microbiol.">
        <title>Anaeromyxobacter oryzae sp. nov., Anaeromyxobacter diazotrophicus sp. nov. and Anaeromyxobacter paludicola sp. nov., isolated from paddy soils.</title>
        <authorList>
            <person name="Itoh H."/>
            <person name="Xu Z."/>
            <person name="Mise K."/>
            <person name="Masuda Y."/>
            <person name="Ushijima N."/>
            <person name="Hayakawa C."/>
            <person name="Shiratori Y."/>
            <person name="Senoo K."/>
        </authorList>
    </citation>
    <scope>NUCLEOTIDE SEQUENCE [LARGE SCALE GENOMIC DNA]</scope>
    <source>
        <strain evidence="13">Red630</strain>
    </source>
</reference>
<evidence type="ECO:0000313" key="12">
    <source>
        <dbReference type="EMBL" id="BDG07061.1"/>
    </source>
</evidence>
<evidence type="ECO:0000256" key="6">
    <source>
        <dbReference type="ARBA" id="ARBA00022692"/>
    </source>
</evidence>